<protein>
    <submittedName>
        <fullName evidence="3">AMP-binding protein</fullName>
    </submittedName>
</protein>
<dbReference type="EMBL" id="JTHE03000017">
    <property type="protein sequence ID" value="MCM1981724.1"/>
    <property type="molecule type" value="Genomic_DNA"/>
</dbReference>
<proteinExistence type="predicted"/>
<dbReference type="PANTHER" id="PTHR44378:SF2">
    <property type="entry name" value="ACYL-ACTIVATING ENZYME 17, PEROXISOMAL-RELATED"/>
    <property type="match status" value="1"/>
</dbReference>
<dbReference type="InterPro" id="IPR000873">
    <property type="entry name" value="AMP-dep_synth/lig_dom"/>
</dbReference>
<comment type="caution">
    <text evidence="3">The sequence shown here is derived from an EMBL/GenBank/DDBJ whole genome shotgun (WGS) entry which is preliminary data.</text>
</comment>
<feature type="domain" description="AMP-binding enzyme C-terminal" evidence="2">
    <location>
        <begin position="588"/>
        <end position="668"/>
    </location>
</feature>
<dbReference type="InterPro" id="IPR042099">
    <property type="entry name" value="ANL_N_sf"/>
</dbReference>
<dbReference type="SUPFAM" id="SSF56801">
    <property type="entry name" value="Acetyl-CoA synthetase-like"/>
    <property type="match status" value="1"/>
</dbReference>
<dbReference type="InterPro" id="IPR045851">
    <property type="entry name" value="AMP-bd_C_sf"/>
</dbReference>
<dbReference type="AlphaFoldDB" id="A0ABD4SZI2"/>
<dbReference type="RefSeq" id="WP_166283879.1">
    <property type="nucleotide sequence ID" value="NZ_JTHE03000017.1"/>
</dbReference>
<dbReference type="Gene3D" id="3.30.300.30">
    <property type="match status" value="1"/>
</dbReference>
<evidence type="ECO:0000259" key="1">
    <source>
        <dbReference type="Pfam" id="PF00501"/>
    </source>
</evidence>
<accession>A0ABD4SZI2</accession>
<dbReference type="PANTHER" id="PTHR44378">
    <property type="entry name" value="ACYL-ACTIVATING ENZYME 17, PEROXISOMAL-RELATED"/>
    <property type="match status" value="1"/>
</dbReference>
<evidence type="ECO:0000313" key="4">
    <source>
        <dbReference type="Proteomes" id="UP000031561"/>
    </source>
</evidence>
<keyword evidence="4" id="KW-1185">Reference proteome</keyword>
<dbReference type="InterPro" id="IPR025110">
    <property type="entry name" value="AMP-bd_C"/>
</dbReference>
<evidence type="ECO:0000259" key="2">
    <source>
        <dbReference type="Pfam" id="PF13193"/>
    </source>
</evidence>
<name>A0ABD4SZI2_9CYAN</name>
<evidence type="ECO:0000313" key="3">
    <source>
        <dbReference type="EMBL" id="MCM1981724.1"/>
    </source>
</evidence>
<dbReference type="Proteomes" id="UP000031561">
    <property type="component" value="Unassembled WGS sequence"/>
</dbReference>
<reference evidence="3 4" key="1">
    <citation type="journal article" date="2015" name="Genome Announc.">
        <title>Draft Genome Sequence of Filamentous Marine Cyanobacterium Lyngbya confervoides Strain BDU141951.</title>
        <authorList>
            <person name="Chandrababunaidu M.M."/>
            <person name="Sen D."/>
            <person name="Tripathy S."/>
        </authorList>
    </citation>
    <scope>NUCLEOTIDE SEQUENCE [LARGE SCALE GENOMIC DNA]</scope>
    <source>
        <strain evidence="3 4">BDU141951</strain>
    </source>
</reference>
<dbReference type="Pfam" id="PF00501">
    <property type="entry name" value="AMP-binding"/>
    <property type="match status" value="1"/>
</dbReference>
<feature type="domain" description="AMP-dependent synthetase/ligase" evidence="1">
    <location>
        <begin position="159"/>
        <end position="510"/>
    </location>
</feature>
<organism evidence="3 4">
    <name type="scientific">Lyngbya confervoides BDU141951</name>
    <dbReference type="NCBI Taxonomy" id="1574623"/>
    <lineage>
        <taxon>Bacteria</taxon>
        <taxon>Bacillati</taxon>
        <taxon>Cyanobacteriota</taxon>
        <taxon>Cyanophyceae</taxon>
        <taxon>Oscillatoriophycideae</taxon>
        <taxon>Oscillatoriales</taxon>
        <taxon>Microcoleaceae</taxon>
        <taxon>Lyngbya</taxon>
    </lineage>
</organism>
<sequence>MATQLSREQLVASGLDAASAADLQILLNHWLAALTPVDCWQHLSQRFLTPHHPFALHQLLFQAAYADWDFSQGPPPAWVPTPAEIQATHIADLLQGVPVSSYRDLHQWSVQHRAAFWDQMIQRLGIQFHQPYQAVLQLDQGIESVRWLLGARLNIAESCFQAPADHPAIVFQAEQTPLERITYGELRSLAHRVANGLIEMGIKPGEAIAIDLPMTIAAVAIYLGIVLAGGVVVSIADSFAADEIATRLRIANAQAIFTQDSVHRGGKSLPLYTKVIAANAPTAIVLGNARLRFGDLSWTQFLSGNDSFEAIAQDPQAPTNILFSSGTTGEPKAIPWTQTTPIKAAADGYLHQDIHPQDVIAWPTNLGWMMGPWLIYAGFINQATLAIYDGAPTQRGFGSFVQAAGVTLLGVVPSLVKAWRASHCLQGLNWRRIKAFSSTGECSNPEDMLYLMAQAGYRPVIEYCGGTEIGGGYLTGTLVQPAAPATFTTPALGLDLKILDDNGHLAPRGEAFLVPPSIGLSQTLLNRDHHQVYYAQAPRLPMESSPGPWRELRCHGDRLEQWPNGFYRALGRVDDTMNLSGIKVSAVELEQVINGSAGIQESAAIALAPPDGGPSLLVVYVVLDPGESPSPEALHRHIQARLHQHLNPLFRVHAVRRVAALPRTASNKVMRRWLRQEAIQSGNPDPVKEAKGASPRF</sequence>
<dbReference type="PROSITE" id="PS00455">
    <property type="entry name" value="AMP_BINDING"/>
    <property type="match status" value="1"/>
</dbReference>
<gene>
    <name evidence="3" type="ORF">QQ91_0002610</name>
</gene>
<dbReference type="Gene3D" id="3.40.50.12780">
    <property type="entry name" value="N-terminal domain of ligase-like"/>
    <property type="match status" value="1"/>
</dbReference>
<dbReference type="InterPro" id="IPR020845">
    <property type="entry name" value="AMP-binding_CS"/>
</dbReference>
<dbReference type="Pfam" id="PF13193">
    <property type="entry name" value="AMP-binding_C"/>
    <property type="match status" value="1"/>
</dbReference>